<dbReference type="Proteomes" id="UP000352698">
    <property type="component" value="Unassembled WGS sequence"/>
</dbReference>
<protein>
    <submittedName>
        <fullName evidence="1">Uncharacterized protein</fullName>
    </submittedName>
</protein>
<organism evidence="1 2">
    <name type="scientific">Enterococcus hirae</name>
    <dbReference type="NCBI Taxonomy" id="1354"/>
    <lineage>
        <taxon>Bacteria</taxon>
        <taxon>Bacillati</taxon>
        <taxon>Bacillota</taxon>
        <taxon>Bacilli</taxon>
        <taxon>Lactobacillales</taxon>
        <taxon>Enterococcaceae</taxon>
        <taxon>Enterococcus</taxon>
    </lineage>
</organism>
<evidence type="ECO:0000313" key="2">
    <source>
        <dbReference type="Proteomes" id="UP000352698"/>
    </source>
</evidence>
<dbReference type="AlphaFoldDB" id="A0A449EAW3"/>
<comment type="caution">
    <text evidence="1">The sequence shown here is derived from an EMBL/GenBank/DDBJ whole genome shotgun (WGS) entry which is preliminary data.</text>
</comment>
<dbReference type="EMBL" id="CABEEP010000001">
    <property type="protein sequence ID" value="VTQ67070.1"/>
    <property type="molecule type" value="Genomic_DNA"/>
</dbReference>
<proteinExistence type="predicted"/>
<accession>A0A449EAW3</accession>
<reference evidence="1 2" key="1">
    <citation type="submission" date="2019-05" db="EMBL/GenBank/DDBJ databases">
        <authorList>
            <consortium name="Pathogen Informatics"/>
        </authorList>
    </citation>
    <scope>NUCLEOTIDE SEQUENCE [LARGE SCALE GENOMIC DNA]</scope>
    <source>
        <strain evidence="1 2">NCTC12204</strain>
    </source>
</reference>
<sequence>MTEMARILTRIKEAEENNQKKEEQVKAELAQYEQLKNNELIDLNKEFQERLTKLMKEKRKNEEEVTEDEQHKLELILEQFRQKVLEIEKTYLEKEEEEIAKKKNLTNEIIERMKQNNGCH</sequence>
<gene>
    <name evidence="1" type="ORF">NCTC12204_02065</name>
</gene>
<name>A0A449EAW3_ENTHR</name>
<evidence type="ECO:0000313" key="1">
    <source>
        <dbReference type="EMBL" id="VTQ67070.1"/>
    </source>
</evidence>